<reference evidence="1" key="1">
    <citation type="submission" date="2022-04" db="EMBL/GenBank/DDBJ databases">
        <title>Chromosome-scale genome assembly of Holotrichia oblita Faldermann.</title>
        <authorList>
            <person name="Rongchong L."/>
        </authorList>
    </citation>
    <scope>NUCLEOTIDE SEQUENCE</scope>
    <source>
        <strain evidence="1">81SQS9</strain>
    </source>
</reference>
<dbReference type="Proteomes" id="UP001056778">
    <property type="component" value="Chromosome 8"/>
</dbReference>
<evidence type="ECO:0000313" key="1">
    <source>
        <dbReference type="EMBL" id="KAI4455858.1"/>
    </source>
</evidence>
<protein>
    <submittedName>
        <fullName evidence="1">Ski oncogene-related</fullName>
    </submittedName>
</protein>
<gene>
    <name evidence="1" type="ORF">MML48_8g00011745</name>
</gene>
<sequence>MEVTPHLKTVLKNYQHSATKSLHGPGLSLVNNVKCESLSPDSKEDDFLQHTPLPIQQLPPILTIADTSCSERTETILEGENISCFIVGGEKRLCLPQVLNSVLRDFLLSQIHQECDQLQIYCSQCTPEQLNVLKSHGILPSTAPTCGLITKTDAERLCSALLHNQVTVPIRTIKGALSFRIYHECFGKCMGLCTPALYTSKDARCIECLECHGAYTPQQFVCHVHRNLENRTVHWGFDSGLWRSYMYICKDQIDHEQYTKYLDEMRDQYEEKIPFPTPVTDNGVNNLKRKQGGQTWSNDGQSYPMNKMSILANFSIFAIRPQNMGIAAVA</sequence>
<evidence type="ECO:0000313" key="2">
    <source>
        <dbReference type="Proteomes" id="UP001056778"/>
    </source>
</evidence>
<comment type="caution">
    <text evidence="1">The sequence shown here is derived from an EMBL/GenBank/DDBJ whole genome shotgun (WGS) entry which is preliminary data.</text>
</comment>
<dbReference type="EMBL" id="CM043022">
    <property type="protein sequence ID" value="KAI4455858.1"/>
    <property type="molecule type" value="Genomic_DNA"/>
</dbReference>
<accession>A0ACB9SL57</accession>
<organism evidence="1 2">
    <name type="scientific">Holotrichia oblita</name>
    <name type="common">Chafer beetle</name>
    <dbReference type="NCBI Taxonomy" id="644536"/>
    <lineage>
        <taxon>Eukaryota</taxon>
        <taxon>Metazoa</taxon>
        <taxon>Ecdysozoa</taxon>
        <taxon>Arthropoda</taxon>
        <taxon>Hexapoda</taxon>
        <taxon>Insecta</taxon>
        <taxon>Pterygota</taxon>
        <taxon>Neoptera</taxon>
        <taxon>Endopterygota</taxon>
        <taxon>Coleoptera</taxon>
        <taxon>Polyphaga</taxon>
        <taxon>Scarabaeiformia</taxon>
        <taxon>Scarabaeidae</taxon>
        <taxon>Melolonthinae</taxon>
        <taxon>Holotrichia</taxon>
    </lineage>
</organism>
<proteinExistence type="predicted"/>
<keyword evidence="2" id="KW-1185">Reference proteome</keyword>
<name>A0ACB9SL57_HOLOL</name>